<dbReference type="PANTHER" id="PTHR30352">
    <property type="entry name" value="PYRUVATE FORMATE-LYASE-ACTIVATING ENZYME"/>
    <property type="match status" value="1"/>
</dbReference>
<dbReference type="InterPro" id="IPR017896">
    <property type="entry name" value="4Fe4S_Fe-S-bd"/>
</dbReference>
<comment type="caution">
    <text evidence="12">The sequence shown here is derived from an EMBL/GenBank/DDBJ whole genome shotgun (WGS) entry which is preliminary data.</text>
</comment>
<evidence type="ECO:0000313" key="12">
    <source>
        <dbReference type="EMBL" id="MCQ1529257.1"/>
    </source>
</evidence>
<dbReference type="InterPro" id="IPR007197">
    <property type="entry name" value="rSAM"/>
</dbReference>
<dbReference type="InterPro" id="IPR040074">
    <property type="entry name" value="BssD/PflA/YjjW"/>
</dbReference>
<dbReference type="SFLD" id="SFLDS00029">
    <property type="entry name" value="Radical_SAM"/>
    <property type="match status" value="1"/>
</dbReference>
<organism evidence="12 13">
    <name type="scientific">Lutispora saccharofermentans</name>
    <dbReference type="NCBI Taxonomy" id="3024236"/>
    <lineage>
        <taxon>Bacteria</taxon>
        <taxon>Bacillati</taxon>
        <taxon>Bacillota</taxon>
        <taxon>Clostridia</taxon>
        <taxon>Lutisporales</taxon>
        <taxon>Lutisporaceae</taxon>
        <taxon>Lutispora</taxon>
    </lineage>
</organism>
<feature type="domain" description="Radical SAM core" evidence="11">
    <location>
        <begin position="14"/>
        <end position="294"/>
    </location>
</feature>
<dbReference type="InterPro" id="IPR034457">
    <property type="entry name" value="Organic_radical-activating"/>
</dbReference>
<accession>A0ABT1NDC2</accession>
<dbReference type="SFLD" id="SFLDG01118">
    <property type="entry name" value="activating_enzymes__group_2"/>
    <property type="match status" value="1"/>
</dbReference>
<comment type="similarity">
    <text evidence="2">Belongs to the organic radical-activating enzymes family.</text>
</comment>
<dbReference type="EMBL" id="JAJEKE010000004">
    <property type="protein sequence ID" value="MCQ1529257.1"/>
    <property type="molecule type" value="Genomic_DNA"/>
</dbReference>
<dbReference type="RefSeq" id="WP_255226775.1">
    <property type="nucleotide sequence ID" value="NZ_JAJEKE010000004.1"/>
</dbReference>
<sequence>MEGCIFNIMKYSIHDGPGIRTTVFMKGCPLTCRWCHNPESQQVDRQAVRFPDRCIGCGKCAEVCTAGAIVIEDKRMRVDIKKCIGCGSCAEVCYAGAVGMAGKAMTSVEVMKEVEKDNIFYEESGGGVTFSGGEPFMQHEFLLEMLKSCKKKGIHTAVDTCGFVRKDILAELSGFIDLFLYDLKMMDDDKHKKYTGVSNELILDNLKELTQLGKRIFIRIPIIPGINDDANLEETGKYLSSINGIEQINLLPYHNISIEKYKRLGEEYSLADIKTPSDDRMDEIAQRLKIFGFKIKIGG</sequence>
<proteinExistence type="inferred from homology"/>
<dbReference type="InterPro" id="IPR012839">
    <property type="entry name" value="Organic_radical_activase"/>
</dbReference>
<evidence type="ECO:0000256" key="6">
    <source>
        <dbReference type="ARBA" id="ARBA00023002"/>
    </source>
</evidence>
<keyword evidence="13" id="KW-1185">Reference proteome</keyword>
<dbReference type="SFLD" id="SFLDG01066">
    <property type="entry name" value="organic_radical-activating_enz"/>
    <property type="match status" value="1"/>
</dbReference>
<name>A0ABT1NDC2_9FIRM</name>
<dbReference type="PROSITE" id="PS01087">
    <property type="entry name" value="RADICAL_ACTIVATING"/>
    <property type="match status" value="1"/>
</dbReference>
<reference evidence="12 13" key="1">
    <citation type="submission" date="2021-10" db="EMBL/GenBank/DDBJ databases">
        <title>Lutispora strain m25 sp. nov., a thermophilic, non-spore-forming bacterium isolated from a lab-scale methanogenic bioreactor digesting anaerobic sludge.</title>
        <authorList>
            <person name="El Houari A."/>
            <person name="Mcdonald J."/>
        </authorList>
    </citation>
    <scope>NUCLEOTIDE SEQUENCE [LARGE SCALE GENOMIC DNA]</scope>
    <source>
        <strain evidence="13">m25</strain>
    </source>
</reference>
<dbReference type="InterPro" id="IPR001989">
    <property type="entry name" value="Radical_activat_CS"/>
</dbReference>
<keyword evidence="3" id="KW-0004">4Fe-4S</keyword>
<dbReference type="PROSITE" id="PS51918">
    <property type="entry name" value="RADICAL_SAM"/>
    <property type="match status" value="1"/>
</dbReference>
<evidence type="ECO:0000256" key="8">
    <source>
        <dbReference type="ARBA" id="ARBA00023014"/>
    </source>
</evidence>
<keyword evidence="4" id="KW-0949">S-adenosyl-L-methionine</keyword>
<feature type="domain" description="4Fe-4S ferredoxin-type" evidence="10">
    <location>
        <begin position="75"/>
        <end position="103"/>
    </location>
</feature>
<evidence type="ECO:0000256" key="9">
    <source>
        <dbReference type="ARBA" id="ARBA00047365"/>
    </source>
</evidence>
<protein>
    <submittedName>
        <fullName evidence="12">Glycyl-radical enzyme activating protein</fullName>
    </submittedName>
</protein>
<evidence type="ECO:0000256" key="1">
    <source>
        <dbReference type="ARBA" id="ARBA00001966"/>
    </source>
</evidence>
<keyword evidence="5" id="KW-0479">Metal-binding</keyword>
<comment type="catalytic activity">
    <reaction evidence="9">
        <text>glycyl-[protein] + reduced [flavodoxin] + S-adenosyl-L-methionine = glycin-2-yl radical-[protein] + semiquinone [flavodoxin] + 5'-deoxyadenosine + L-methionine + H(+)</text>
        <dbReference type="Rhea" id="RHEA:61976"/>
        <dbReference type="Rhea" id="RHEA-COMP:10622"/>
        <dbReference type="Rhea" id="RHEA-COMP:14480"/>
        <dbReference type="Rhea" id="RHEA-COMP:15993"/>
        <dbReference type="Rhea" id="RHEA-COMP:15994"/>
        <dbReference type="ChEBI" id="CHEBI:15378"/>
        <dbReference type="ChEBI" id="CHEBI:17319"/>
        <dbReference type="ChEBI" id="CHEBI:29947"/>
        <dbReference type="ChEBI" id="CHEBI:32722"/>
        <dbReference type="ChEBI" id="CHEBI:57618"/>
        <dbReference type="ChEBI" id="CHEBI:57844"/>
        <dbReference type="ChEBI" id="CHEBI:59789"/>
        <dbReference type="ChEBI" id="CHEBI:140311"/>
    </reaction>
</comment>
<dbReference type="SUPFAM" id="SSF102114">
    <property type="entry name" value="Radical SAM enzymes"/>
    <property type="match status" value="1"/>
</dbReference>
<dbReference type="NCBIfam" id="TIGR02494">
    <property type="entry name" value="PFLE_PFLC"/>
    <property type="match status" value="1"/>
</dbReference>
<dbReference type="Pfam" id="PF04055">
    <property type="entry name" value="Radical_SAM"/>
    <property type="match status" value="1"/>
</dbReference>
<dbReference type="Proteomes" id="UP001651880">
    <property type="component" value="Unassembled WGS sequence"/>
</dbReference>
<evidence type="ECO:0000256" key="5">
    <source>
        <dbReference type="ARBA" id="ARBA00022723"/>
    </source>
</evidence>
<dbReference type="Pfam" id="PF00037">
    <property type="entry name" value="Fer4"/>
    <property type="match status" value="1"/>
</dbReference>
<comment type="cofactor">
    <cofactor evidence="1">
        <name>[4Fe-4S] cluster</name>
        <dbReference type="ChEBI" id="CHEBI:49883"/>
    </cofactor>
</comment>
<evidence type="ECO:0000256" key="7">
    <source>
        <dbReference type="ARBA" id="ARBA00023004"/>
    </source>
</evidence>
<evidence type="ECO:0000259" key="11">
    <source>
        <dbReference type="PROSITE" id="PS51918"/>
    </source>
</evidence>
<keyword evidence="8" id="KW-0411">Iron-sulfur</keyword>
<dbReference type="PANTHER" id="PTHR30352:SF4">
    <property type="entry name" value="PYRUVATE FORMATE-LYASE 2-ACTIVATING ENZYME"/>
    <property type="match status" value="1"/>
</dbReference>
<keyword evidence="7" id="KW-0408">Iron</keyword>
<evidence type="ECO:0000313" key="13">
    <source>
        <dbReference type="Proteomes" id="UP001651880"/>
    </source>
</evidence>
<dbReference type="Gene3D" id="3.80.30.10">
    <property type="entry name" value="pyruvate-formate lyase- activating enzyme"/>
    <property type="match status" value="1"/>
</dbReference>
<evidence type="ECO:0000259" key="10">
    <source>
        <dbReference type="PROSITE" id="PS51379"/>
    </source>
</evidence>
<feature type="domain" description="4Fe-4S ferredoxin-type" evidence="10">
    <location>
        <begin position="45"/>
        <end position="74"/>
    </location>
</feature>
<keyword evidence="6" id="KW-0560">Oxidoreductase</keyword>
<dbReference type="Gene3D" id="3.30.70.20">
    <property type="match status" value="1"/>
</dbReference>
<evidence type="ECO:0000256" key="2">
    <source>
        <dbReference type="ARBA" id="ARBA00009777"/>
    </source>
</evidence>
<dbReference type="PROSITE" id="PS51379">
    <property type="entry name" value="4FE4S_FER_2"/>
    <property type="match status" value="2"/>
</dbReference>
<dbReference type="InterPro" id="IPR058240">
    <property type="entry name" value="rSAM_sf"/>
</dbReference>
<gene>
    <name evidence="12" type="ORF">LJD61_06790</name>
</gene>
<evidence type="ECO:0000256" key="3">
    <source>
        <dbReference type="ARBA" id="ARBA00022485"/>
    </source>
</evidence>
<evidence type="ECO:0000256" key="4">
    <source>
        <dbReference type="ARBA" id="ARBA00022691"/>
    </source>
</evidence>
<dbReference type="PIRSF" id="PIRSF000371">
    <property type="entry name" value="PFL_act_enz"/>
    <property type="match status" value="1"/>
</dbReference>
<dbReference type="SUPFAM" id="SSF54862">
    <property type="entry name" value="4Fe-4S ferredoxins"/>
    <property type="match status" value="1"/>
</dbReference>